<organism evidence="2 3">
    <name type="scientific">Araneus ventricosus</name>
    <name type="common">Orbweaver spider</name>
    <name type="synonym">Epeira ventricosa</name>
    <dbReference type="NCBI Taxonomy" id="182803"/>
    <lineage>
        <taxon>Eukaryota</taxon>
        <taxon>Metazoa</taxon>
        <taxon>Ecdysozoa</taxon>
        <taxon>Arthropoda</taxon>
        <taxon>Chelicerata</taxon>
        <taxon>Arachnida</taxon>
        <taxon>Araneae</taxon>
        <taxon>Araneomorphae</taxon>
        <taxon>Entelegynae</taxon>
        <taxon>Araneoidea</taxon>
        <taxon>Araneidae</taxon>
        <taxon>Araneus</taxon>
    </lineage>
</organism>
<feature type="region of interest" description="Disordered" evidence="1">
    <location>
        <begin position="1"/>
        <end position="32"/>
    </location>
</feature>
<evidence type="ECO:0000313" key="2">
    <source>
        <dbReference type="EMBL" id="GBN90462.1"/>
    </source>
</evidence>
<comment type="caution">
    <text evidence="2">The sequence shown here is derived from an EMBL/GenBank/DDBJ whole genome shotgun (WGS) entry which is preliminary data.</text>
</comment>
<dbReference type="Proteomes" id="UP000499080">
    <property type="component" value="Unassembled WGS sequence"/>
</dbReference>
<evidence type="ECO:0000313" key="3">
    <source>
        <dbReference type="Proteomes" id="UP000499080"/>
    </source>
</evidence>
<evidence type="ECO:0000256" key="1">
    <source>
        <dbReference type="SAM" id="MobiDB-lite"/>
    </source>
</evidence>
<dbReference type="AlphaFoldDB" id="A0A4Y2SQ64"/>
<name>A0A4Y2SQ64_ARAVE</name>
<proteinExistence type="predicted"/>
<sequence length="97" mass="10782">MLPKTGHSYLFQSGNFGTQKGKNKHQGQKSMENSMAGKSCIYNQTKFRQFVHRILVGPFVRVVSTSNDLTRSRPYYKGSKSEIRGVGGGIAGIEEQL</sequence>
<feature type="compositionally biased region" description="Polar residues" evidence="1">
    <location>
        <begin position="10"/>
        <end position="20"/>
    </location>
</feature>
<keyword evidence="3" id="KW-1185">Reference proteome</keyword>
<protein>
    <submittedName>
        <fullName evidence="2">Uncharacterized protein</fullName>
    </submittedName>
</protein>
<accession>A0A4Y2SQ64</accession>
<reference evidence="2 3" key="1">
    <citation type="journal article" date="2019" name="Sci. Rep.">
        <title>Orb-weaving spider Araneus ventricosus genome elucidates the spidroin gene catalogue.</title>
        <authorList>
            <person name="Kono N."/>
            <person name="Nakamura H."/>
            <person name="Ohtoshi R."/>
            <person name="Moran D.A.P."/>
            <person name="Shinohara A."/>
            <person name="Yoshida Y."/>
            <person name="Fujiwara M."/>
            <person name="Mori M."/>
            <person name="Tomita M."/>
            <person name="Arakawa K."/>
        </authorList>
    </citation>
    <scope>NUCLEOTIDE SEQUENCE [LARGE SCALE GENOMIC DNA]</scope>
</reference>
<gene>
    <name evidence="2" type="ORF">AVEN_145886_1</name>
</gene>
<dbReference type="EMBL" id="BGPR01023346">
    <property type="protein sequence ID" value="GBN90462.1"/>
    <property type="molecule type" value="Genomic_DNA"/>
</dbReference>